<keyword evidence="2" id="KW-1185">Reference proteome</keyword>
<evidence type="ECO:0000313" key="1">
    <source>
        <dbReference type="EMBL" id="MDQ8195672.1"/>
    </source>
</evidence>
<comment type="caution">
    <text evidence="1">The sequence shown here is derived from an EMBL/GenBank/DDBJ whole genome shotgun (WGS) entry which is preliminary data.</text>
</comment>
<dbReference type="RefSeq" id="WP_308986121.1">
    <property type="nucleotide sequence ID" value="NZ_JARXIC010000029.1"/>
</dbReference>
<name>A0ABU1ALI7_9BACT</name>
<gene>
    <name evidence="1" type="ORF">QEH59_14655</name>
</gene>
<reference evidence="1 2" key="1">
    <citation type="submission" date="2023-04" db="EMBL/GenBank/DDBJ databases">
        <title>A novel bacteria isolated from coastal sediment.</title>
        <authorList>
            <person name="Liu X.-J."/>
            <person name="Du Z.-J."/>
        </authorList>
    </citation>
    <scope>NUCLEOTIDE SEQUENCE [LARGE SCALE GENOMIC DNA]</scope>
    <source>
        <strain evidence="1 2">SDUM461004</strain>
    </source>
</reference>
<protein>
    <submittedName>
        <fullName evidence="1">Uncharacterized protein</fullName>
    </submittedName>
</protein>
<sequence>MSSKEDQTELEMESHLQAKTNRPSYLAYQVTQLENRESKSWTKIGVGFLHRDGGGLNILLDCLPKNGRITLRARPYREEGE</sequence>
<dbReference type="EMBL" id="JARXIC010000029">
    <property type="protein sequence ID" value="MDQ8195672.1"/>
    <property type="molecule type" value="Genomic_DNA"/>
</dbReference>
<evidence type="ECO:0000313" key="2">
    <source>
        <dbReference type="Proteomes" id="UP001243717"/>
    </source>
</evidence>
<dbReference type="Proteomes" id="UP001243717">
    <property type="component" value="Unassembled WGS sequence"/>
</dbReference>
<organism evidence="1 2">
    <name type="scientific">Thalassobacterium sedimentorum</name>
    <dbReference type="NCBI Taxonomy" id="3041258"/>
    <lineage>
        <taxon>Bacteria</taxon>
        <taxon>Pseudomonadati</taxon>
        <taxon>Verrucomicrobiota</taxon>
        <taxon>Opitutia</taxon>
        <taxon>Puniceicoccales</taxon>
        <taxon>Coraliomargaritaceae</taxon>
        <taxon>Thalassobacterium</taxon>
    </lineage>
</organism>
<proteinExistence type="predicted"/>
<accession>A0ABU1ALI7</accession>